<dbReference type="GO" id="GO:0004519">
    <property type="term" value="F:endonuclease activity"/>
    <property type="evidence" value="ECO:0007669"/>
    <property type="project" value="UniProtKB-KW"/>
</dbReference>
<dbReference type="PANTHER" id="PTHR30408:SF13">
    <property type="entry name" value="TYPE I RESTRICTION ENZYME HINDI SPECIFICITY SUBUNIT"/>
    <property type="match status" value="1"/>
</dbReference>
<keyword evidence="5" id="KW-0540">Nuclease</keyword>
<dbReference type="OrthoDB" id="9798929at2"/>
<sequence>MSKSLFVLQNDWEVTTLAEACNRGGGEIQTGPFGSQLHASDYVLDGIPSIMPQNIGDNRINEQGIARITSEDAYRLSRYLVREGDIVYSRRGDVERKALVRSHEDGWLCGTGCLRVRFGNETSINPLYASFYLSHPDVRKWIVQHAHGATMPNLNTSILGALPFVIPSADEQHHIAHILGTLDDKIELSRQLNATLEQLARAIFQSWFVDFDPVRAKASGESDESICRRLGLTPELLALFPAALEDSVMGEIPVGWKINAVDELANRVAMGPFGSSIKVSTFVPEGVPVISGQHLRTFMLEDSTFNFVTEEHAQQLNKAAVQRGDIVFTHAGNIGQVALIPNNSQYDRYILSQRQFFLRPNPLLTSGNYLTYHFSSALGQHQLLANASSSGVPSIARPVSYLRSIKVLSPSKSILDKFDKVIAPIHSSIETSRSEAKTLVALRDELLPKLLSGDLRLK</sequence>
<dbReference type="RefSeq" id="WP_144852280.1">
    <property type="nucleotide sequence ID" value="NZ_VMRJ01000006.1"/>
</dbReference>
<keyword evidence="3" id="KW-0238">DNA-binding</keyword>
<keyword evidence="5" id="KW-0255">Endonuclease</keyword>
<proteinExistence type="inferred from homology"/>
<dbReference type="CDD" id="cd16961">
    <property type="entry name" value="RMtype1_S_TRD-CR_like"/>
    <property type="match status" value="1"/>
</dbReference>
<evidence type="ECO:0000313" key="5">
    <source>
        <dbReference type="EMBL" id="TVT37860.1"/>
    </source>
</evidence>
<dbReference type="Proteomes" id="UP000317624">
    <property type="component" value="Unassembled WGS sequence"/>
</dbReference>
<dbReference type="Pfam" id="PF01420">
    <property type="entry name" value="Methylase_S"/>
    <property type="match status" value="1"/>
</dbReference>
<dbReference type="SUPFAM" id="SSF116734">
    <property type="entry name" value="DNA methylase specificity domain"/>
    <property type="match status" value="2"/>
</dbReference>
<accession>A0A558BMY0</accession>
<evidence type="ECO:0000313" key="6">
    <source>
        <dbReference type="Proteomes" id="UP000317624"/>
    </source>
</evidence>
<dbReference type="InterPro" id="IPR000055">
    <property type="entry name" value="Restrct_endonuc_typeI_TRD"/>
</dbReference>
<protein>
    <submittedName>
        <fullName evidence="5">Restriction endonuclease subunit S</fullName>
    </submittedName>
</protein>
<comment type="caution">
    <text evidence="5">The sequence shown here is derived from an EMBL/GenBank/DDBJ whole genome shotgun (WGS) entry which is preliminary data.</text>
</comment>
<keyword evidence="2" id="KW-0680">Restriction system</keyword>
<comment type="similarity">
    <text evidence="1">Belongs to the type-I restriction system S methylase family.</text>
</comment>
<dbReference type="InterPro" id="IPR044946">
    <property type="entry name" value="Restrct_endonuc_typeI_TRD_sf"/>
</dbReference>
<evidence type="ECO:0000256" key="3">
    <source>
        <dbReference type="ARBA" id="ARBA00023125"/>
    </source>
</evidence>
<name>A0A558BMY0_9BACT</name>
<dbReference type="InterPro" id="IPR052021">
    <property type="entry name" value="Type-I_RS_S_subunit"/>
</dbReference>
<reference evidence="5 6" key="1">
    <citation type="submission" date="2019-07" db="EMBL/GenBank/DDBJ databases">
        <title>Hymenobacter sp. straun FUR1 Genome sequencing and assembly.</title>
        <authorList>
            <person name="Chhetri G."/>
        </authorList>
    </citation>
    <scope>NUCLEOTIDE SEQUENCE [LARGE SCALE GENOMIC DNA]</scope>
    <source>
        <strain evidence="5 6">Fur1</strain>
    </source>
</reference>
<organism evidence="5 6">
    <name type="scientific">Hymenobacter setariae</name>
    <dbReference type="NCBI Taxonomy" id="2594794"/>
    <lineage>
        <taxon>Bacteria</taxon>
        <taxon>Pseudomonadati</taxon>
        <taxon>Bacteroidota</taxon>
        <taxon>Cytophagia</taxon>
        <taxon>Cytophagales</taxon>
        <taxon>Hymenobacteraceae</taxon>
        <taxon>Hymenobacter</taxon>
    </lineage>
</organism>
<keyword evidence="6" id="KW-1185">Reference proteome</keyword>
<evidence type="ECO:0000256" key="1">
    <source>
        <dbReference type="ARBA" id="ARBA00010923"/>
    </source>
</evidence>
<evidence type="ECO:0000256" key="2">
    <source>
        <dbReference type="ARBA" id="ARBA00022747"/>
    </source>
</evidence>
<keyword evidence="5" id="KW-0378">Hydrolase</keyword>
<gene>
    <name evidence="5" type="ORF">FNT36_22130</name>
</gene>
<dbReference type="EMBL" id="VMRJ01000006">
    <property type="protein sequence ID" value="TVT37860.1"/>
    <property type="molecule type" value="Genomic_DNA"/>
</dbReference>
<dbReference type="AlphaFoldDB" id="A0A558BMY0"/>
<dbReference type="PANTHER" id="PTHR30408">
    <property type="entry name" value="TYPE-1 RESTRICTION ENZYME ECOKI SPECIFICITY PROTEIN"/>
    <property type="match status" value="1"/>
</dbReference>
<dbReference type="GO" id="GO:0009307">
    <property type="term" value="P:DNA restriction-modification system"/>
    <property type="evidence" value="ECO:0007669"/>
    <property type="project" value="UniProtKB-KW"/>
</dbReference>
<feature type="domain" description="Type I restriction modification DNA specificity" evidence="4">
    <location>
        <begin position="68"/>
        <end position="198"/>
    </location>
</feature>
<dbReference type="Gene3D" id="3.90.220.20">
    <property type="entry name" value="DNA methylase specificity domains"/>
    <property type="match status" value="2"/>
</dbReference>
<evidence type="ECO:0000259" key="4">
    <source>
        <dbReference type="Pfam" id="PF01420"/>
    </source>
</evidence>
<dbReference type="GO" id="GO:0003677">
    <property type="term" value="F:DNA binding"/>
    <property type="evidence" value="ECO:0007669"/>
    <property type="project" value="UniProtKB-KW"/>
</dbReference>